<evidence type="ECO:0000256" key="1">
    <source>
        <dbReference type="ARBA" id="ARBA00001971"/>
    </source>
</evidence>
<keyword evidence="7" id="KW-0503">Monooxygenase</keyword>
<dbReference type="Pfam" id="PF00067">
    <property type="entry name" value="p450"/>
    <property type="match status" value="1"/>
</dbReference>
<keyword evidence="5" id="KW-0560">Oxidoreductase</keyword>
<keyword evidence="9" id="KW-0472">Membrane</keyword>
<evidence type="ECO:0000313" key="10">
    <source>
        <dbReference type="EMBL" id="THY33598.1"/>
    </source>
</evidence>
<name>A0A4S9LUU8_AURPU</name>
<gene>
    <name evidence="10" type="ORF">D6D01_02196</name>
</gene>
<keyword evidence="6 8" id="KW-0408">Iron</keyword>
<evidence type="ECO:0000256" key="6">
    <source>
        <dbReference type="ARBA" id="ARBA00023004"/>
    </source>
</evidence>
<dbReference type="PANTHER" id="PTHR46206:SF2">
    <property type="entry name" value="CYTOCHROME P450 MONOOXYGENASE AUSG-RELATED"/>
    <property type="match status" value="1"/>
</dbReference>
<dbReference type="GO" id="GO:0005506">
    <property type="term" value="F:iron ion binding"/>
    <property type="evidence" value="ECO:0007669"/>
    <property type="project" value="InterPro"/>
</dbReference>
<dbReference type="InterPro" id="IPR001128">
    <property type="entry name" value="Cyt_P450"/>
</dbReference>
<evidence type="ECO:0000256" key="5">
    <source>
        <dbReference type="ARBA" id="ARBA00023002"/>
    </source>
</evidence>
<evidence type="ECO:0000256" key="9">
    <source>
        <dbReference type="SAM" id="Phobius"/>
    </source>
</evidence>
<evidence type="ECO:0000313" key="11">
    <source>
        <dbReference type="Proteomes" id="UP000306584"/>
    </source>
</evidence>
<dbReference type="EMBL" id="QZBD01000047">
    <property type="protein sequence ID" value="THY33598.1"/>
    <property type="molecule type" value="Genomic_DNA"/>
</dbReference>
<sequence>MYPDQNPLYTILQTPFVPIAAGVFLIYLRTLVSWATNRDRVDRRFPLVNGKRPWEFLSTNAKSRFAAGAKDLISQAFQEFTNGFRLLTDSGEVIVLDVEHAAAIKDNDKLSFGPMLQRILDPRSTILDMTTQISSRIFLGKEVCRNPEWRRVTISYTVDSIRAAQQLRLWPSFTRKIVHWFLPLCRQVRGHLEKARQIIRPVLAQRRGTEAKTKRGHPDALDWLEQASKGRAYDPAVAQVMLSLAAAHTLSDMTVQLLFDLAQRPALINILREEIVAMSRNHAAWSKAALYDLKLMDSVMKESQRLKPAALVALRREATARTKLPDGTSIPKGTTVMVSAHRMWDSSTYKDAAEFDGYRFLEMRSQPGREYSAQVSATSQDHIGFGFGKAACPGRFFAIHLLKIFLCHLLMQYDIRLADDTEPKSFTNGFFFLADPTAQLSVRRREKGFDFFGDNL</sequence>
<protein>
    <recommendedName>
        <fullName evidence="12">Cytochrome P450</fullName>
    </recommendedName>
</protein>
<keyword evidence="9" id="KW-1133">Transmembrane helix</keyword>
<dbReference type="AlphaFoldDB" id="A0A4S9LUU8"/>
<dbReference type="PRINTS" id="PR00465">
    <property type="entry name" value="EP450IV"/>
</dbReference>
<dbReference type="InterPro" id="IPR036396">
    <property type="entry name" value="Cyt_P450_sf"/>
</dbReference>
<dbReference type="Gene3D" id="1.10.630.10">
    <property type="entry name" value="Cytochrome P450"/>
    <property type="match status" value="1"/>
</dbReference>
<comment type="cofactor">
    <cofactor evidence="1 8">
        <name>heme</name>
        <dbReference type="ChEBI" id="CHEBI:30413"/>
    </cofactor>
</comment>
<feature type="transmembrane region" description="Helical" evidence="9">
    <location>
        <begin position="16"/>
        <end position="35"/>
    </location>
</feature>
<dbReference type="PANTHER" id="PTHR46206">
    <property type="entry name" value="CYTOCHROME P450"/>
    <property type="match status" value="1"/>
</dbReference>
<dbReference type="GO" id="GO:0016705">
    <property type="term" value="F:oxidoreductase activity, acting on paired donors, with incorporation or reduction of molecular oxygen"/>
    <property type="evidence" value="ECO:0007669"/>
    <property type="project" value="InterPro"/>
</dbReference>
<dbReference type="GO" id="GO:0004497">
    <property type="term" value="F:monooxygenase activity"/>
    <property type="evidence" value="ECO:0007669"/>
    <property type="project" value="UniProtKB-KW"/>
</dbReference>
<keyword evidence="4 8" id="KW-0479">Metal-binding</keyword>
<evidence type="ECO:0008006" key="12">
    <source>
        <dbReference type="Google" id="ProtNLM"/>
    </source>
</evidence>
<dbReference type="CDD" id="cd11041">
    <property type="entry name" value="CYP503A1-like"/>
    <property type="match status" value="1"/>
</dbReference>
<dbReference type="Proteomes" id="UP000306584">
    <property type="component" value="Unassembled WGS sequence"/>
</dbReference>
<evidence type="ECO:0000256" key="8">
    <source>
        <dbReference type="PIRSR" id="PIRSR602403-1"/>
    </source>
</evidence>
<dbReference type="GO" id="GO:0020037">
    <property type="term" value="F:heme binding"/>
    <property type="evidence" value="ECO:0007669"/>
    <property type="project" value="InterPro"/>
</dbReference>
<reference evidence="10 11" key="1">
    <citation type="submission" date="2018-10" db="EMBL/GenBank/DDBJ databases">
        <title>Fifty Aureobasidium pullulans genomes reveal a recombining polyextremotolerant generalist.</title>
        <authorList>
            <person name="Gostincar C."/>
            <person name="Turk M."/>
            <person name="Zajc J."/>
            <person name="Gunde-Cimerman N."/>
        </authorList>
    </citation>
    <scope>NUCLEOTIDE SEQUENCE [LARGE SCALE GENOMIC DNA]</scope>
    <source>
        <strain evidence="10 11">EXF-6604</strain>
    </source>
</reference>
<evidence type="ECO:0000256" key="2">
    <source>
        <dbReference type="ARBA" id="ARBA00010617"/>
    </source>
</evidence>
<keyword evidence="3 8" id="KW-0349">Heme</keyword>
<comment type="similarity">
    <text evidence="2">Belongs to the cytochrome P450 family.</text>
</comment>
<evidence type="ECO:0000256" key="4">
    <source>
        <dbReference type="ARBA" id="ARBA00022723"/>
    </source>
</evidence>
<feature type="binding site" description="axial binding residue" evidence="8">
    <location>
        <position position="392"/>
    </location>
    <ligand>
        <name>heme</name>
        <dbReference type="ChEBI" id="CHEBI:30413"/>
    </ligand>
    <ligandPart>
        <name>Fe</name>
        <dbReference type="ChEBI" id="CHEBI:18248"/>
    </ligandPart>
</feature>
<keyword evidence="9" id="KW-0812">Transmembrane</keyword>
<proteinExistence type="inferred from homology"/>
<dbReference type="InterPro" id="IPR002403">
    <property type="entry name" value="Cyt_P450_E_grp-IV"/>
</dbReference>
<evidence type="ECO:0000256" key="7">
    <source>
        <dbReference type="ARBA" id="ARBA00023033"/>
    </source>
</evidence>
<comment type="caution">
    <text evidence="10">The sequence shown here is derived from an EMBL/GenBank/DDBJ whole genome shotgun (WGS) entry which is preliminary data.</text>
</comment>
<evidence type="ECO:0000256" key="3">
    <source>
        <dbReference type="ARBA" id="ARBA00022617"/>
    </source>
</evidence>
<dbReference type="SUPFAM" id="SSF48264">
    <property type="entry name" value="Cytochrome P450"/>
    <property type="match status" value="1"/>
</dbReference>
<organism evidence="10 11">
    <name type="scientific">Aureobasidium pullulans</name>
    <name type="common">Black yeast</name>
    <name type="synonym">Pullularia pullulans</name>
    <dbReference type="NCBI Taxonomy" id="5580"/>
    <lineage>
        <taxon>Eukaryota</taxon>
        <taxon>Fungi</taxon>
        <taxon>Dikarya</taxon>
        <taxon>Ascomycota</taxon>
        <taxon>Pezizomycotina</taxon>
        <taxon>Dothideomycetes</taxon>
        <taxon>Dothideomycetidae</taxon>
        <taxon>Dothideales</taxon>
        <taxon>Saccotheciaceae</taxon>
        <taxon>Aureobasidium</taxon>
    </lineage>
</organism>
<accession>A0A4S9LUU8</accession>